<evidence type="ECO:0000256" key="1">
    <source>
        <dbReference type="SAM" id="Phobius"/>
    </source>
</evidence>
<sequence>MKPTNARRRWHRLLGYGYVFSITASGIVSVYLSLFCHRRLDCRAWVHVARCIVGCDDAYCNEKNYGQRHPSS</sequence>
<protein>
    <submittedName>
        <fullName evidence="2">Uncharacterized protein</fullName>
    </submittedName>
</protein>
<name>A0A9X4KDS8_9BACL</name>
<proteinExistence type="predicted"/>
<evidence type="ECO:0000313" key="3">
    <source>
        <dbReference type="Proteomes" id="UP001153387"/>
    </source>
</evidence>
<organism evidence="2 3">
    <name type="scientific">Cohnella ginsengisoli</name>
    <dbReference type="NCBI Taxonomy" id="425004"/>
    <lineage>
        <taxon>Bacteria</taxon>
        <taxon>Bacillati</taxon>
        <taxon>Bacillota</taxon>
        <taxon>Bacilli</taxon>
        <taxon>Bacillales</taxon>
        <taxon>Paenibacillaceae</taxon>
        <taxon>Cohnella</taxon>
    </lineage>
</organism>
<dbReference type="AlphaFoldDB" id="A0A9X4KDS8"/>
<feature type="transmembrane region" description="Helical" evidence="1">
    <location>
        <begin position="12"/>
        <end position="34"/>
    </location>
</feature>
<gene>
    <name evidence="2" type="ORF">OMP38_03635</name>
</gene>
<reference evidence="2 3" key="1">
    <citation type="submission" date="2022-10" db="EMBL/GenBank/DDBJ databases">
        <title>Comparative genomic analysis of Cohnella hashimotonis sp. nov., isolated from the International Space Station.</title>
        <authorList>
            <person name="Simpson A."/>
            <person name="Venkateswaran K."/>
        </authorList>
    </citation>
    <scope>NUCLEOTIDE SEQUENCE [LARGE SCALE GENOMIC DNA]</scope>
    <source>
        <strain evidence="2 3">DSM 18997</strain>
    </source>
</reference>
<keyword evidence="1" id="KW-0472">Membrane</keyword>
<comment type="caution">
    <text evidence="2">The sequence shown here is derived from an EMBL/GenBank/DDBJ whole genome shotgun (WGS) entry which is preliminary data.</text>
</comment>
<dbReference type="EMBL" id="JAPDHZ010000002">
    <property type="protein sequence ID" value="MDG0790045.1"/>
    <property type="molecule type" value="Genomic_DNA"/>
</dbReference>
<accession>A0A9X4KDS8</accession>
<keyword evidence="1" id="KW-1133">Transmembrane helix</keyword>
<keyword evidence="3" id="KW-1185">Reference proteome</keyword>
<dbReference type="Proteomes" id="UP001153387">
    <property type="component" value="Unassembled WGS sequence"/>
</dbReference>
<evidence type="ECO:0000313" key="2">
    <source>
        <dbReference type="EMBL" id="MDG0790045.1"/>
    </source>
</evidence>
<keyword evidence="1" id="KW-0812">Transmembrane</keyword>